<dbReference type="Gene3D" id="2.60.40.3650">
    <property type="match status" value="1"/>
</dbReference>
<dbReference type="InterPro" id="IPR001478">
    <property type="entry name" value="PDZ"/>
</dbReference>
<dbReference type="SUPFAM" id="SSF50156">
    <property type="entry name" value="PDZ domain-like"/>
    <property type="match status" value="1"/>
</dbReference>
<dbReference type="InterPro" id="IPR040756">
    <property type="entry name" value="Peptidase_M61_N"/>
</dbReference>
<dbReference type="InterPro" id="IPR007963">
    <property type="entry name" value="Peptidase_M61_catalytic"/>
</dbReference>
<feature type="domain" description="PDZ" evidence="1">
    <location>
        <begin position="576"/>
        <end position="643"/>
    </location>
</feature>
<dbReference type="AlphaFoldDB" id="A0A7C9TLV0"/>
<accession>A0A7C9TLV0</accession>
<dbReference type="InterPro" id="IPR024191">
    <property type="entry name" value="Peptidase_M61"/>
</dbReference>
<proteinExistence type="predicted"/>
<comment type="caution">
    <text evidence="2">The sequence shown here is derived from an EMBL/GenBank/DDBJ whole genome shotgun (WGS) entry which is preliminary data.</text>
</comment>
<evidence type="ECO:0000259" key="1">
    <source>
        <dbReference type="SMART" id="SM00228"/>
    </source>
</evidence>
<dbReference type="Gene3D" id="2.30.42.10">
    <property type="match status" value="1"/>
</dbReference>
<dbReference type="Pfam" id="PF17899">
    <property type="entry name" value="Peptidase_M61_N"/>
    <property type="match status" value="1"/>
</dbReference>
<dbReference type="Gene3D" id="1.10.390.10">
    <property type="entry name" value="Neutral Protease Domain 2"/>
    <property type="match status" value="1"/>
</dbReference>
<name>A0A7C9TLV0_9BURK</name>
<dbReference type="EMBL" id="JAAGOH010000021">
    <property type="protein sequence ID" value="NDY92744.1"/>
    <property type="molecule type" value="Genomic_DNA"/>
</dbReference>
<sequence>MPRTPAQPAARRAILGGGLKLAALGLTLTPLARTGAVLAQARPDATAATPAAAASPADPWPAPLRLEVEATDLTHRVLRARLQLPLARPGQRLTLHLPRYLPGTHGPWGHAAPLAGLRCQADGQLVPWQRDALDPHAFHLQPPAGAQVLQLELQHLTPLNPGEEDRVSVSRKLLGVQWEKLLLYPDGVAHHALQVQARLRLPPGWQAATALRGADGEPARPDAQGWFEFAPCSLETLVDSPVFAGPHYRRVALDAPGTARPVVLHLLADEPKSLQATEAQLQAHRALVQQADRLFTQRPWRHYDFLLAQSDAFGGMGLEHHESSENAVPPGYFDDWDKSIHERELLPHEFVHAWNGKYRRGADLVRPDYHQPGANSLLWVYEGQTEFWGHVLAARAGLSSAEQARDRLAYRLAEAQLRTGRAWRSLQDTTQTPQMGHGPTREWGEWQRGYDYYPEGLLLWLAADGLIREASAERRGLDDFARVFFGPAWTPRADGSVTPRPYRFEDLTAALAQVHRHDWTAWLRERLDATGPQAGVLLDETLARSGWRLDWSDQESRFAQAARGWGGEPRPQDLRFSLGLRVGAKGRLGRVVWDGPAFAAGLVPGMELVAVNDQAYRPERLDQALRDARDGRGPVRLLVKDEDSFRTVSFEARHGPRFPVLTRVAGVPDRLGALYAPRGA</sequence>
<evidence type="ECO:0000313" key="3">
    <source>
        <dbReference type="Proteomes" id="UP000484255"/>
    </source>
</evidence>
<keyword evidence="3" id="KW-1185">Reference proteome</keyword>
<evidence type="ECO:0000313" key="2">
    <source>
        <dbReference type="EMBL" id="NDY92744.1"/>
    </source>
</evidence>
<dbReference type="InterPro" id="IPR036034">
    <property type="entry name" value="PDZ_sf"/>
</dbReference>
<gene>
    <name evidence="2" type="ORF">G3A44_16250</name>
</gene>
<dbReference type="InterPro" id="IPR027268">
    <property type="entry name" value="Peptidase_M4/M1_CTD_sf"/>
</dbReference>
<dbReference type="Proteomes" id="UP000484255">
    <property type="component" value="Unassembled WGS sequence"/>
</dbReference>
<dbReference type="PIRSF" id="PIRSF016493">
    <property type="entry name" value="Glycyl_aminpptds"/>
    <property type="match status" value="1"/>
</dbReference>
<dbReference type="Pfam" id="PF05299">
    <property type="entry name" value="Peptidase_M61"/>
    <property type="match status" value="1"/>
</dbReference>
<organism evidence="2 3">
    <name type="scientific">Ideonella livida</name>
    <dbReference type="NCBI Taxonomy" id="2707176"/>
    <lineage>
        <taxon>Bacteria</taxon>
        <taxon>Pseudomonadati</taxon>
        <taxon>Pseudomonadota</taxon>
        <taxon>Betaproteobacteria</taxon>
        <taxon>Burkholderiales</taxon>
        <taxon>Sphaerotilaceae</taxon>
        <taxon>Ideonella</taxon>
    </lineage>
</organism>
<dbReference type="SMART" id="SM00228">
    <property type="entry name" value="PDZ"/>
    <property type="match status" value="1"/>
</dbReference>
<protein>
    <submittedName>
        <fullName evidence="2">M61 family metallopeptidase</fullName>
    </submittedName>
</protein>
<reference evidence="2 3" key="1">
    <citation type="submission" date="2020-02" db="EMBL/GenBank/DDBJ databases">
        <title>Ideonella bacterium strain TBM-1.</title>
        <authorList>
            <person name="Chen W.-M."/>
        </authorList>
    </citation>
    <scope>NUCLEOTIDE SEQUENCE [LARGE SCALE GENOMIC DNA]</scope>
    <source>
        <strain evidence="2 3">TBM-1</strain>
    </source>
</reference>
<dbReference type="RefSeq" id="WP_163458794.1">
    <property type="nucleotide sequence ID" value="NZ_JAAGOH010000021.1"/>
</dbReference>